<evidence type="ECO:0000256" key="2">
    <source>
        <dbReference type="ARBA" id="ARBA00014783"/>
    </source>
</evidence>
<dbReference type="CDD" id="cd00211">
    <property type="entry name" value="PTS_IIA_fru"/>
    <property type="match status" value="1"/>
</dbReference>
<evidence type="ECO:0000313" key="14">
    <source>
        <dbReference type="Proteomes" id="UP000294071"/>
    </source>
</evidence>
<dbReference type="InterPro" id="IPR002178">
    <property type="entry name" value="PTS_EIIA_type-2_dom"/>
</dbReference>
<keyword evidence="5" id="KW-0762">Sugar transport</keyword>
<organism evidence="13 14">
    <name type="scientific">Nocardioides oleivorans</name>
    <dbReference type="NCBI Taxonomy" id="273676"/>
    <lineage>
        <taxon>Bacteria</taxon>
        <taxon>Bacillati</taxon>
        <taxon>Actinomycetota</taxon>
        <taxon>Actinomycetes</taxon>
        <taxon>Propionibacteriales</taxon>
        <taxon>Nocardioidaceae</taxon>
        <taxon>Nocardioides</taxon>
    </lineage>
</organism>
<proteinExistence type="predicted"/>
<evidence type="ECO:0000256" key="5">
    <source>
        <dbReference type="ARBA" id="ARBA00022597"/>
    </source>
</evidence>
<accession>A0A4Q2S533</accession>
<dbReference type="EMBL" id="SDWT01000001">
    <property type="protein sequence ID" value="RYB95459.1"/>
    <property type="molecule type" value="Genomic_DNA"/>
</dbReference>
<dbReference type="SUPFAM" id="SSF55804">
    <property type="entry name" value="Phoshotransferase/anion transport protein"/>
    <property type="match status" value="1"/>
</dbReference>
<dbReference type="PANTHER" id="PTHR30181">
    <property type="entry name" value="MANNITOL PERMEASE IIC COMPONENT"/>
    <property type="match status" value="1"/>
</dbReference>
<dbReference type="RefSeq" id="WP_129400792.1">
    <property type="nucleotide sequence ID" value="NZ_SDWT01000001.1"/>
</dbReference>
<keyword evidence="8" id="KW-0418">Kinase</keyword>
<evidence type="ECO:0000256" key="10">
    <source>
        <dbReference type="ARBA" id="ARBA00030956"/>
    </source>
</evidence>
<dbReference type="AlphaFoldDB" id="A0A4Q2S533"/>
<dbReference type="GO" id="GO:0090563">
    <property type="term" value="F:protein-phosphocysteine-sugar phosphotransferase activity"/>
    <property type="evidence" value="ECO:0007669"/>
    <property type="project" value="TreeGrafter"/>
</dbReference>
<dbReference type="GO" id="GO:0016301">
    <property type="term" value="F:kinase activity"/>
    <property type="evidence" value="ECO:0007669"/>
    <property type="project" value="UniProtKB-KW"/>
</dbReference>
<comment type="function">
    <text evidence="1">The phosphoenolpyruvate-dependent sugar phosphotransferase system (sugar PTS), a major carbohydrate active transport system, catalyzes the phosphorylation of incoming sugar substrates concomitantly with their translocation across the cell membrane. The enzyme II CmtAB PTS system is involved in D-mannitol transport.</text>
</comment>
<dbReference type="Pfam" id="PF00359">
    <property type="entry name" value="PTS_EIIA_2"/>
    <property type="match status" value="1"/>
</dbReference>
<comment type="caution">
    <text evidence="13">The sequence shown here is derived from an EMBL/GenBank/DDBJ whole genome shotgun (WGS) entry which is preliminary data.</text>
</comment>
<evidence type="ECO:0000259" key="12">
    <source>
        <dbReference type="PROSITE" id="PS51094"/>
    </source>
</evidence>
<gene>
    <name evidence="13" type="ORF">EUA93_14575</name>
</gene>
<dbReference type="PROSITE" id="PS00372">
    <property type="entry name" value="PTS_EIIA_TYPE_2_HIS"/>
    <property type="match status" value="1"/>
</dbReference>
<dbReference type="PANTHER" id="PTHR30181:SF2">
    <property type="entry name" value="PTS SYSTEM MANNITOL-SPECIFIC EIICBA COMPONENT"/>
    <property type="match status" value="1"/>
</dbReference>
<dbReference type="OrthoDB" id="9814222at2"/>
<evidence type="ECO:0000256" key="3">
    <source>
        <dbReference type="ARBA" id="ARBA00022448"/>
    </source>
</evidence>
<dbReference type="GO" id="GO:0005886">
    <property type="term" value="C:plasma membrane"/>
    <property type="evidence" value="ECO:0007669"/>
    <property type="project" value="TreeGrafter"/>
</dbReference>
<evidence type="ECO:0000256" key="7">
    <source>
        <dbReference type="ARBA" id="ARBA00022683"/>
    </source>
</evidence>
<evidence type="ECO:0000256" key="4">
    <source>
        <dbReference type="ARBA" id="ARBA00022553"/>
    </source>
</evidence>
<dbReference type="InterPro" id="IPR016152">
    <property type="entry name" value="PTrfase/Anion_transptr"/>
</dbReference>
<evidence type="ECO:0000256" key="9">
    <source>
        <dbReference type="ARBA" id="ARBA00029908"/>
    </source>
</evidence>
<dbReference type="InterPro" id="IPR050893">
    <property type="entry name" value="Sugar_PTS"/>
</dbReference>
<dbReference type="Gene3D" id="3.40.930.10">
    <property type="entry name" value="Mannitol-specific EII, Chain A"/>
    <property type="match status" value="1"/>
</dbReference>
<feature type="domain" description="PTS EIIA type-2" evidence="12">
    <location>
        <begin position="3"/>
        <end position="142"/>
    </location>
</feature>
<protein>
    <recommendedName>
        <fullName evidence="2">Mannitol-specific phosphotransferase enzyme IIA component</fullName>
    </recommendedName>
    <alternativeName>
        <fullName evidence="10">EIIA</fullName>
    </alternativeName>
    <alternativeName>
        <fullName evidence="11">EIII</fullName>
    </alternativeName>
    <alternativeName>
        <fullName evidence="9">PTS system mannitol-specific EIIA component</fullName>
    </alternativeName>
</protein>
<keyword evidence="7" id="KW-0598">Phosphotransferase system</keyword>
<sequence>MSDVLSRESIVLGGQARDRDGAITEAGNLLVASGAVPEAYVEAMHERETSVSTFMGNGLAIPHGTNEAKSLIEHTAISFVRYDEPVDWKGSPAKYVVGIAGAGDDHLVVLQALAGAFTDDAKIAALDAAQSPDDILAVLGDVSA</sequence>
<keyword evidence="6" id="KW-0808">Transferase</keyword>
<reference evidence="13 14" key="1">
    <citation type="submission" date="2019-01" db="EMBL/GenBank/DDBJ databases">
        <title>Novel species of Nocardioides.</title>
        <authorList>
            <person name="Liu Q."/>
            <person name="Xin Y.-H."/>
        </authorList>
    </citation>
    <scope>NUCLEOTIDE SEQUENCE [LARGE SCALE GENOMIC DNA]</scope>
    <source>
        <strain evidence="13 14">CGMCC 4.6882</strain>
    </source>
</reference>
<keyword evidence="3" id="KW-0813">Transport</keyword>
<evidence type="ECO:0000256" key="6">
    <source>
        <dbReference type="ARBA" id="ARBA00022679"/>
    </source>
</evidence>
<dbReference type="GO" id="GO:0009401">
    <property type="term" value="P:phosphoenolpyruvate-dependent sugar phosphotransferase system"/>
    <property type="evidence" value="ECO:0007669"/>
    <property type="project" value="UniProtKB-KW"/>
</dbReference>
<name>A0A4Q2S533_9ACTN</name>
<dbReference type="Proteomes" id="UP000294071">
    <property type="component" value="Unassembled WGS sequence"/>
</dbReference>
<keyword evidence="14" id="KW-1185">Reference proteome</keyword>
<keyword evidence="4" id="KW-0597">Phosphoprotein</keyword>
<evidence type="ECO:0000256" key="11">
    <source>
        <dbReference type="ARBA" id="ARBA00030962"/>
    </source>
</evidence>
<evidence type="ECO:0000313" key="13">
    <source>
        <dbReference type="EMBL" id="RYB95459.1"/>
    </source>
</evidence>
<dbReference type="PROSITE" id="PS51094">
    <property type="entry name" value="PTS_EIIA_TYPE_2"/>
    <property type="match status" value="1"/>
</dbReference>
<evidence type="ECO:0000256" key="1">
    <source>
        <dbReference type="ARBA" id="ARBA00002434"/>
    </source>
</evidence>
<evidence type="ECO:0000256" key="8">
    <source>
        <dbReference type="ARBA" id="ARBA00022777"/>
    </source>
</evidence>